<dbReference type="SUPFAM" id="SSF101478">
    <property type="entry name" value="ADP-ribosylglycohydrolase"/>
    <property type="match status" value="1"/>
</dbReference>
<evidence type="ECO:0000256" key="1">
    <source>
        <dbReference type="PIRSR" id="PIRSR605502-1"/>
    </source>
</evidence>
<comment type="cofactor">
    <cofactor evidence="1">
        <name>Mg(2+)</name>
        <dbReference type="ChEBI" id="CHEBI:18420"/>
    </cofactor>
    <text evidence="1">Binds 2 magnesium ions per subunit.</text>
</comment>
<dbReference type="Proteomes" id="UP000663844">
    <property type="component" value="Unassembled WGS sequence"/>
</dbReference>
<evidence type="ECO:0000256" key="2">
    <source>
        <dbReference type="SAM" id="MobiDB-lite"/>
    </source>
</evidence>
<evidence type="ECO:0000313" key="4">
    <source>
        <dbReference type="EMBL" id="CAF4342614.1"/>
    </source>
</evidence>
<proteinExistence type="predicted"/>
<keyword evidence="1" id="KW-0479">Metal-binding</keyword>
<feature type="binding site" evidence="1">
    <location>
        <position position="19"/>
    </location>
    <ligand>
        <name>Mg(2+)</name>
        <dbReference type="ChEBI" id="CHEBI:18420"/>
        <label>1</label>
    </ligand>
</feature>
<feature type="chain" id="PRO_5032510479" evidence="3">
    <location>
        <begin position="22"/>
        <end position="126"/>
    </location>
</feature>
<feature type="non-terminal residue" evidence="4">
    <location>
        <position position="1"/>
    </location>
</feature>
<comment type="caution">
    <text evidence="4">The sequence shown here is derived from an EMBL/GenBank/DDBJ whole genome shotgun (WGS) entry which is preliminary data.</text>
</comment>
<feature type="compositionally biased region" description="Basic and acidic residues" evidence="2">
    <location>
        <begin position="101"/>
        <end position="114"/>
    </location>
</feature>
<gene>
    <name evidence="4" type="ORF">OXD698_LOCUS48320</name>
</gene>
<dbReference type="Pfam" id="PF03747">
    <property type="entry name" value="ADP_ribosyl_GH"/>
    <property type="match status" value="1"/>
</dbReference>
<dbReference type="InterPro" id="IPR036705">
    <property type="entry name" value="Ribosyl_crysJ1_sf"/>
</dbReference>
<dbReference type="Gene3D" id="1.10.4080.10">
    <property type="entry name" value="ADP-ribosylation/Crystallin J1"/>
    <property type="match status" value="1"/>
</dbReference>
<feature type="signal peptide" evidence="3">
    <location>
        <begin position="1"/>
        <end position="21"/>
    </location>
</feature>
<accession>A0A820KJU0</accession>
<dbReference type="AlphaFoldDB" id="A0A820KJU0"/>
<dbReference type="EMBL" id="CAJOAZ010020063">
    <property type="protein sequence ID" value="CAF4342614.1"/>
    <property type="molecule type" value="Genomic_DNA"/>
</dbReference>
<reference evidence="4" key="1">
    <citation type="submission" date="2021-02" db="EMBL/GenBank/DDBJ databases">
        <authorList>
            <person name="Nowell W R."/>
        </authorList>
    </citation>
    <scope>NUCLEOTIDE SEQUENCE</scope>
</reference>
<organism evidence="4 5">
    <name type="scientific">Adineta steineri</name>
    <dbReference type="NCBI Taxonomy" id="433720"/>
    <lineage>
        <taxon>Eukaryota</taxon>
        <taxon>Metazoa</taxon>
        <taxon>Spiralia</taxon>
        <taxon>Gnathifera</taxon>
        <taxon>Rotifera</taxon>
        <taxon>Eurotatoria</taxon>
        <taxon>Bdelloidea</taxon>
        <taxon>Adinetida</taxon>
        <taxon>Adinetidae</taxon>
        <taxon>Adineta</taxon>
    </lineage>
</organism>
<sequence length="126" mass="14244">LLLIDHIWLLLYLGDDTDTTAAIYGQLAGACYGYEKLPEWKEEIYAKKFIKCLSQWIAYEGTKWSPKKLAPFTNPSLTVIEEDGRPRRKSSVSSTLQPPGSDEHTSHNRPKSAEQRNLGSQPQLPL</sequence>
<feature type="compositionally biased region" description="Polar residues" evidence="2">
    <location>
        <begin position="115"/>
        <end position="126"/>
    </location>
</feature>
<dbReference type="InterPro" id="IPR005502">
    <property type="entry name" value="Ribosyl_crysJ1"/>
</dbReference>
<feature type="binding site" evidence="1">
    <location>
        <position position="16"/>
    </location>
    <ligand>
        <name>Mg(2+)</name>
        <dbReference type="ChEBI" id="CHEBI:18420"/>
        <label>1</label>
    </ligand>
</feature>
<dbReference type="GO" id="GO:0046872">
    <property type="term" value="F:metal ion binding"/>
    <property type="evidence" value="ECO:0007669"/>
    <property type="project" value="UniProtKB-KW"/>
</dbReference>
<feature type="region of interest" description="Disordered" evidence="2">
    <location>
        <begin position="80"/>
        <end position="126"/>
    </location>
</feature>
<evidence type="ECO:0000313" key="5">
    <source>
        <dbReference type="Proteomes" id="UP000663844"/>
    </source>
</evidence>
<evidence type="ECO:0000256" key="3">
    <source>
        <dbReference type="SAM" id="SignalP"/>
    </source>
</evidence>
<keyword evidence="3" id="KW-0732">Signal</keyword>
<name>A0A820KJU0_9BILA</name>
<keyword evidence="1" id="KW-0460">Magnesium</keyword>
<protein>
    <submittedName>
        <fullName evidence="4">Uncharacterized protein</fullName>
    </submittedName>
</protein>
<feature type="binding site" evidence="1">
    <location>
        <position position="18"/>
    </location>
    <ligand>
        <name>Mg(2+)</name>
        <dbReference type="ChEBI" id="CHEBI:18420"/>
        <label>1</label>
    </ligand>
</feature>